<dbReference type="Proteomes" id="UP000198415">
    <property type="component" value="Unassembled WGS sequence"/>
</dbReference>
<dbReference type="OrthoDB" id="5493578at2"/>
<evidence type="ECO:0000313" key="3">
    <source>
        <dbReference type="Proteomes" id="UP000198415"/>
    </source>
</evidence>
<dbReference type="RefSeq" id="WP_089298415.1">
    <property type="nucleotide sequence ID" value="NZ_BOMU01000107.1"/>
</dbReference>
<keyword evidence="3" id="KW-1185">Reference proteome</keyword>
<name>A0A239I4S2_9ACTN</name>
<keyword evidence="2" id="KW-0436">Ligase</keyword>
<dbReference type="AlphaFoldDB" id="A0A239I4S2"/>
<dbReference type="SUPFAM" id="SSF56091">
    <property type="entry name" value="DNA ligase/mRNA capping enzyme, catalytic domain"/>
    <property type="match status" value="1"/>
</dbReference>
<feature type="domain" description="RNA ligase" evidence="1">
    <location>
        <begin position="46"/>
        <end position="244"/>
    </location>
</feature>
<protein>
    <submittedName>
        <fullName evidence="2">RNA ligase</fullName>
    </submittedName>
</protein>
<organism evidence="2 3">
    <name type="scientific">Actinoplanes regularis</name>
    <dbReference type="NCBI Taxonomy" id="52697"/>
    <lineage>
        <taxon>Bacteria</taxon>
        <taxon>Bacillati</taxon>
        <taxon>Actinomycetota</taxon>
        <taxon>Actinomycetes</taxon>
        <taxon>Micromonosporales</taxon>
        <taxon>Micromonosporaceae</taxon>
        <taxon>Actinoplanes</taxon>
    </lineage>
</organism>
<gene>
    <name evidence="2" type="ORF">SAMN06264365_12780</name>
</gene>
<dbReference type="GO" id="GO:0016874">
    <property type="term" value="F:ligase activity"/>
    <property type="evidence" value="ECO:0007669"/>
    <property type="project" value="UniProtKB-KW"/>
</dbReference>
<reference evidence="2 3" key="1">
    <citation type="submission" date="2017-06" db="EMBL/GenBank/DDBJ databases">
        <authorList>
            <person name="Kim H.J."/>
            <person name="Triplett B.A."/>
        </authorList>
    </citation>
    <scope>NUCLEOTIDE SEQUENCE [LARGE SCALE GENOMIC DNA]</scope>
    <source>
        <strain evidence="2 3">DSM 43151</strain>
    </source>
</reference>
<accession>A0A239I4S2</accession>
<sequence length="259" mass="28537">MADFDIRAADLKALNSLTKYPSIPTYHELDPRNGGLTETVTSFPGPVIGTEKVDGCNSRLILLPDGSYLLGSREELLYARGDLIGNPSQGIVASLRDVADGLPDHELPPDTLRVYYLELYGGKIGGQAKNYSGRGAVGWRLFDVAEVNDLQERLTWPAERISAWRDGGGQEYATEDELRAVSLFDLAPRLFTMDGADLPTEVAGVHAFLGERLPRTLVALDDSGQGRPEGIVLRTPDRSVIAKARFQDYERTLKRRARH</sequence>
<evidence type="ECO:0000259" key="1">
    <source>
        <dbReference type="Pfam" id="PF09414"/>
    </source>
</evidence>
<dbReference type="EMBL" id="FZNR01000027">
    <property type="protein sequence ID" value="SNS88597.1"/>
    <property type="molecule type" value="Genomic_DNA"/>
</dbReference>
<dbReference type="InterPro" id="IPR021122">
    <property type="entry name" value="RNA_ligase_dom_REL/Rnl2"/>
</dbReference>
<proteinExistence type="predicted"/>
<dbReference type="Pfam" id="PF09414">
    <property type="entry name" value="RNA_ligase"/>
    <property type="match status" value="1"/>
</dbReference>
<evidence type="ECO:0000313" key="2">
    <source>
        <dbReference type="EMBL" id="SNS88597.1"/>
    </source>
</evidence>